<dbReference type="PANTHER" id="PTHR30011">
    <property type="entry name" value="ALKANESULFONATE MONOOXYGENASE-RELATED"/>
    <property type="match status" value="1"/>
</dbReference>
<gene>
    <name evidence="8" type="primary">ntaA</name>
    <name evidence="8" type="ORF">AGR3A_Lc110107</name>
</gene>
<evidence type="ECO:0000313" key="8">
    <source>
        <dbReference type="EMBL" id="CUX44260.1"/>
    </source>
</evidence>
<evidence type="ECO:0000256" key="3">
    <source>
        <dbReference type="ARBA" id="ARBA00023002"/>
    </source>
</evidence>
<feature type="binding site" evidence="6">
    <location>
        <position position="115"/>
    </location>
    <ligand>
        <name>FMN</name>
        <dbReference type="ChEBI" id="CHEBI:58210"/>
    </ligand>
</feature>
<evidence type="ECO:0000256" key="2">
    <source>
        <dbReference type="ARBA" id="ARBA00022643"/>
    </source>
</evidence>
<feature type="binding site" evidence="6">
    <location>
        <position position="165"/>
    </location>
    <ligand>
        <name>FMN</name>
        <dbReference type="ChEBI" id="CHEBI:58210"/>
    </ligand>
</feature>
<dbReference type="Gene3D" id="3.20.20.30">
    <property type="entry name" value="Luciferase-like domain"/>
    <property type="match status" value="1"/>
</dbReference>
<feature type="domain" description="Luciferase-like" evidence="7">
    <location>
        <begin position="55"/>
        <end position="405"/>
    </location>
</feature>
<dbReference type="InterPro" id="IPR011251">
    <property type="entry name" value="Luciferase-like_dom"/>
</dbReference>
<keyword evidence="3 8" id="KW-0560">Oxidoreductase</keyword>
<keyword evidence="1 6" id="KW-0285">Flavoprotein</keyword>
<dbReference type="Pfam" id="PF00296">
    <property type="entry name" value="Bac_luciferase"/>
    <property type="match status" value="1"/>
</dbReference>
<comment type="similarity">
    <text evidence="5">Belongs to the NtaA/SnaA/DszA monooxygenase family.</text>
</comment>
<dbReference type="NCBIfam" id="TIGR03860">
    <property type="entry name" value="FMN_nitrolo"/>
    <property type="match status" value="1"/>
</dbReference>
<dbReference type="InterPro" id="IPR051260">
    <property type="entry name" value="Diverse_substr_monoxygenases"/>
</dbReference>
<dbReference type="Proteomes" id="UP000191988">
    <property type="component" value="Unassembled WGS sequence"/>
</dbReference>
<dbReference type="PIRSF" id="PIRSF000337">
    <property type="entry name" value="NTA_MOA"/>
    <property type="match status" value="1"/>
</dbReference>
<keyword evidence="2 6" id="KW-0288">FMN</keyword>
<name>A0A1S7QZB8_9HYPH</name>
<evidence type="ECO:0000256" key="4">
    <source>
        <dbReference type="ARBA" id="ARBA00023033"/>
    </source>
</evidence>
<protein>
    <submittedName>
        <fullName evidence="8">Nitrilotriacetate monooxygenase component A (NTA monooxygenase component A) (NTA-MO A)</fullName>
        <ecNumber evidence="8">1.14.13.-</ecNumber>
    </submittedName>
</protein>
<dbReference type="CDD" id="cd01095">
    <property type="entry name" value="Nitrilotriacetate_monoxgenase"/>
    <property type="match status" value="1"/>
</dbReference>
<feature type="binding site" evidence="6">
    <location>
        <position position="239"/>
    </location>
    <ligand>
        <name>FMN</name>
        <dbReference type="ChEBI" id="CHEBI:58210"/>
    </ligand>
</feature>
<dbReference type="AlphaFoldDB" id="A0A1S7QZB8"/>
<sequence length="469" mass="52423">MSRLAFGFKPHQSEKEVISMSRKSEKLVLNAFIYPGGHHEAAWRHPDSEPHRVTDITLYQDIARKAEAAKLDAIFFADAPVLDANIRYAARHRLEPITMLSALAAVTEKIGFIATASTTYYEPYNLARLFASVDHISGGRVGWNIVTTSADAAAGNFNLQKHPPHADRYRQAIEFVDVVTKLWDSWEDDAIVADKESGLFAETDRIHPVNHDGEFYRVRGALNVPRSPQGRPVYVQAGSSEEGRGFAAHYAEAIFTAHQTLESARSFYSDIKRRVAATGRNPAHVKILPGISPFIASTEEEARKLEASFNDLIQPAFSLGQLQRITGIDLSSADLDQPLPIEAVEATRAQADSSRHQLVLDVIDRENPTIRQLLHRLAGGRGHKVISGTPEQVADWIETWFREGAADGFNIMPPWLNGGFDIFVDEVVPILKRRGLFREDYEGDTLRDHYGLPRPENIYAAQELQRERA</sequence>
<dbReference type="GO" id="GO:0016705">
    <property type="term" value="F:oxidoreductase activity, acting on paired donors, with incorporation or reduction of molecular oxygen"/>
    <property type="evidence" value="ECO:0007669"/>
    <property type="project" value="InterPro"/>
</dbReference>
<dbReference type="InterPro" id="IPR016215">
    <property type="entry name" value="NTA_MOA"/>
</dbReference>
<feature type="binding site" evidence="6">
    <location>
        <position position="169"/>
    </location>
    <ligand>
        <name>FMN</name>
        <dbReference type="ChEBI" id="CHEBI:58210"/>
    </ligand>
</feature>
<organism evidence="8 9">
    <name type="scientific">Agrobacterium tomkonis CFBP 6623</name>
    <dbReference type="NCBI Taxonomy" id="1183432"/>
    <lineage>
        <taxon>Bacteria</taxon>
        <taxon>Pseudomonadati</taxon>
        <taxon>Pseudomonadota</taxon>
        <taxon>Alphaproteobacteria</taxon>
        <taxon>Hyphomicrobiales</taxon>
        <taxon>Rhizobiaceae</taxon>
        <taxon>Rhizobium/Agrobacterium group</taxon>
        <taxon>Agrobacterium</taxon>
        <taxon>Agrobacterium tumefaciens complex</taxon>
    </lineage>
</organism>
<keyword evidence="4 8" id="KW-0503">Monooxygenase</keyword>
<dbReference type="EC" id="1.14.13.-" evidence="8"/>
<evidence type="ECO:0000313" key="9">
    <source>
        <dbReference type="Proteomes" id="UP000191988"/>
    </source>
</evidence>
<evidence type="ECO:0000256" key="5">
    <source>
        <dbReference type="ARBA" id="ARBA00033748"/>
    </source>
</evidence>
<evidence type="ECO:0000256" key="1">
    <source>
        <dbReference type="ARBA" id="ARBA00022630"/>
    </source>
</evidence>
<dbReference type="InterPro" id="IPR036661">
    <property type="entry name" value="Luciferase-like_sf"/>
</dbReference>
<accession>A0A1S7QZB8</accession>
<proteinExistence type="inferred from homology"/>
<dbReference type="PANTHER" id="PTHR30011:SF16">
    <property type="entry name" value="C2H2 FINGER DOMAIN TRANSCRIPTION FACTOR (EUROFUNG)-RELATED"/>
    <property type="match status" value="1"/>
</dbReference>
<evidence type="ECO:0000256" key="6">
    <source>
        <dbReference type="PIRSR" id="PIRSR000337-1"/>
    </source>
</evidence>
<evidence type="ECO:0000259" key="7">
    <source>
        <dbReference type="Pfam" id="PF00296"/>
    </source>
</evidence>
<dbReference type="STRING" id="1183432.AGR3A_Lc110107"/>
<feature type="binding site" evidence="6">
    <location>
        <position position="78"/>
    </location>
    <ligand>
        <name>FMN</name>
        <dbReference type="ChEBI" id="CHEBI:58210"/>
    </ligand>
</feature>
<keyword evidence="9" id="KW-1185">Reference proteome</keyword>
<dbReference type="SUPFAM" id="SSF51679">
    <property type="entry name" value="Bacterial luciferase-like"/>
    <property type="match status" value="1"/>
</dbReference>
<feature type="binding site" evidence="6">
    <location>
        <position position="240"/>
    </location>
    <ligand>
        <name>FMN</name>
        <dbReference type="ChEBI" id="CHEBI:58210"/>
    </ligand>
</feature>
<reference evidence="9" key="1">
    <citation type="submission" date="2016-01" db="EMBL/GenBank/DDBJ databases">
        <authorList>
            <person name="Regsiter A."/>
            <person name="william w."/>
        </authorList>
    </citation>
    <scope>NUCLEOTIDE SEQUENCE [LARGE SCALE GENOMIC DNA]</scope>
    <source>
        <strain evidence="9">CFBP 6623</strain>
    </source>
</reference>
<dbReference type="GO" id="GO:0004497">
    <property type="term" value="F:monooxygenase activity"/>
    <property type="evidence" value="ECO:0007669"/>
    <property type="project" value="UniProtKB-KW"/>
</dbReference>
<dbReference type="EMBL" id="FBWK01000047">
    <property type="protein sequence ID" value="CUX44260.1"/>
    <property type="molecule type" value="Genomic_DNA"/>
</dbReference>